<gene>
    <name evidence="2" type="ORF">GCM10011588_71370</name>
</gene>
<dbReference type="InterPro" id="IPR023606">
    <property type="entry name" value="CoA-Trfase_III_dom_1_sf"/>
</dbReference>
<dbReference type="SUPFAM" id="SSF89796">
    <property type="entry name" value="CoA-transferase family III (CaiB/BaiF)"/>
    <property type="match status" value="1"/>
</dbReference>
<keyword evidence="3" id="KW-1185">Reference proteome</keyword>
<feature type="compositionally biased region" description="Basic residues" evidence="1">
    <location>
        <begin position="91"/>
        <end position="103"/>
    </location>
</feature>
<dbReference type="InterPro" id="IPR003673">
    <property type="entry name" value="CoA-Trfase_fam_III"/>
</dbReference>
<dbReference type="Pfam" id="PF02515">
    <property type="entry name" value="CoA_transf_3"/>
    <property type="match status" value="1"/>
</dbReference>
<dbReference type="GO" id="GO:0003824">
    <property type="term" value="F:catalytic activity"/>
    <property type="evidence" value="ECO:0007669"/>
    <property type="project" value="InterPro"/>
</dbReference>
<dbReference type="InterPro" id="IPR044855">
    <property type="entry name" value="CoA-Trfase_III_dom3_sf"/>
</dbReference>
<dbReference type="EMBL" id="BMMH01000043">
    <property type="protein sequence ID" value="GGL46323.1"/>
    <property type="molecule type" value="Genomic_DNA"/>
</dbReference>
<dbReference type="AlphaFoldDB" id="A0A917RYK0"/>
<dbReference type="Gene3D" id="3.30.1540.10">
    <property type="entry name" value="formyl-coa transferase, domain 3"/>
    <property type="match status" value="1"/>
</dbReference>
<evidence type="ECO:0000313" key="2">
    <source>
        <dbReference type="EMBL" id="GGL46323.1"/>
    </source>
</evidence>
<name>A0A917RYK0_9NOCA</name>
<sequence length="103" mass="11404">MGLSAVTTIETTFADWTSKALLQRLDELGIPSGRVRSIDEVCEWDQTHSQGQLVEVEHDSLGTLTLPGPPRRVLRRAAARPHVPATERPHSRPGLRRHPRLGG</sequence>
<reference evidence="2" key="1">
    <citation type="journal article" date="2014" name="Int. J. Syst. Evol. Microbiol.">
        <title>Complete genome sequence of Corynebacterium casei LMG S-19264T (=DSM 44701T), isolated from a smear-ripened cheese.</title>
        <authorList>
            <consortium name="US DOE Joint Genome Institute (JGI-PGF)"/>
            <person name="Walter F."/>
            <person name="Albersmeier A."/>
            <person name="Kalinowski J."/>
            <person name="Ruckert C."/>
        </authorList>
    </citation>
    <scope>NUCLEOTIDE SEQUENCE</scope>
    <source>
        <strain evidence="2">CGMCC 4.3508</strain>
    </source>
</reference>
<reference evidence="2" key="2">
    <citation type="submission" date="2020-09" db="EMBL/GenBank/DDBJ databases">
        <authorList>
            <person name="Sun Q."/>
            <person name="Zhou Y."/>
        </authorList>
    </citation>
    <scope>NUCLEOTIDE SEQUENCE</scope>
    <source>
        <strain evidence="2">CGMCC 4.3508</strain>
    </source>
</reference>
<accession>A0A917RYK0</accession>
<evidence type="ECO:0000313" key="3">
    <source>
        <dbReference type="Proteomes" id="UP000638263"/>
    </source>
</evidence>
<evidence type="ECO:0000256" key="1">
    <source>
        <dbReference type="SAM" id="MobiDB-lite"/>
    </source>
</evidence>
<feature type="region of interest" description="Disordered" evidence="1">
    <location>
        <begin position="77"/>
        <end position="103"/>
    </location>
</feature>
<dbReference type="Proteomes" id="UP000638263">
    <property type="component" value="Unassembled WGS sequence"/>
</dbReference>
<protein>
    <submittedName>
        <fullName evidence="2">Uncharacterized protein</fullName>
    </submittedName>
</protein>
<proteinExistence type="predicted"/>
<organism evidence="2 3">
    <name type="scientific">Nocardia jinanensis</name>
    <dbReference type="NCBI Taxonomy" id="382504"/>
    <lineage>
        <taxon>Bacteria</taxon>
        <taxon>Bacillati</taxon>
        <taxon>Actinomycetota</taxon>
        <taxon>Actinomycetes</taxon>
        <taxon>Mycobacteriales</taxon>
        <taxon>Nocardiaceae</taxon>
        <taxon>Nocardia</taxon>
    </lineage>
</organism>
<comment type="caution">
    <text evidence="2">The sequence shown here is derived from an EMBL/GenBank/DDBJ whole genome shotgun (WGS) entry which is preliminary data.</text>
</comment>
<dbReference type="Gene3D" id="3.40.50.10540">
    <property type="entry name" value="Crotonobetainyl-coa:carnitine coa-transferase, domain 1"/>
    <property type="match status" value="1"/>
</dbReference>